<dbReference type="InterPro" id="IPR013882">
    <property type="entry name" value="Ctp1_C"/>
</dbReference>
<evidence type="ECO:0000259" key="6">
    <source>
        <dbReference type="Pfam" id="PF08573"/>
    </source>
</evidence>
<organism evidence="7 8">
    <name type="scientific">Trema orientale</name>
    <name type="common">Charcoal tree</name>
    <name type="synonym">Celtis orientalis</name>
    <dbReference type="NCBI Taxonomy" id="63057"/>
    <lineage>
        <taxon>Eukaryota</taxon>
        <taxon>Viridiplantae</taxon>
        <taxon>Streptophyta</taxon>
        <taxon>Embryophyta</taxon>
        <taxon>Tracheophyta</taxon>
        <taxon>Spermatophyta</taxon>
        <taxon>Magnoliopsida</taxon>
        <taxon>eudicotyledons</taxon>
        <taxon>Gunneridae</taxon>
        <taxon>Pentapetalae</taxon>
        <taxon>rosids</taxon>
        <taxon>fabids</taxon>
        <taxon>Rosales</taxon>
        <taxon>Cannabaceae</taxon>
        <taxon>Trema</taxon>
    </lineage>
</organism>
<protein>
    <submittedName>
        <fullName evidence="7">Protein gamma response</fullName>
    </submittedName>
</protein>
<dbReference type="GO" id="GO:0010792">
    <property type="term" value="P:DNA double-strand break processing involved in repair via single-strand annealing"/>
    <property type="evidence" value="ECO:0007669"/>
    <property type="project" value="TreeGrafter"/>
</dbReference>
<dbReference type="PANTHER" id="PTHR15107">
    <property type="entry name" value="RETINOBLASTOMA BINDING PROTEIN 8"/>
    <property type="match status" value="1"/>
</dbReference>
<feature type="coiled-coil region" evidence="4">
    <location>
        <begin position="299"/>
        <end position="358"/>
    </location>
</feature>
<dbReference type="InterPro" id="IPR033316">
    <property type="entry name" value="RBBP8-like"/>
</dbReference>
<accession>A0A2P5EL60</accession>
<feature type="coiled-coil region" evidence="4">
    <location>
        <begin position="82"/>
        <end position="260"/>
    </location>
</feature>
<dbReference type="PANTHER" id="PTHR15107:SF0">
    <property type="entry name" value="DNA ENDONUCLEASE ACTIVATOR CTP1 C-TERMINAL DOMAIN-CONTAINING PROTEIN"/>
    <property type="match status" value="1"/>
</dbReference>
<comment type="caution">
    <text evidence="7">The sequence shown here is derived from an EMBL/GenBank/DDBJ whole genome shotgun (WGS) entry which is preliminary data.</text>
</comment>
<evidence type="ECO:0000313" key="8">
    <source>
        <dbReference type="Proteomes" id="UP000237000"/>
    </source>
</evidence>
<dbReference type="Pfam" id="PF08573">
    <property type="entry name" value="SAE2"/>
    <property type="match status" value="1"/>
</dbReference>
<dbReference type="GO" id="GO:0005634">
    <property type="term" value="C:nucleus"/>
    <property type="evidence" value="ECO:0007669"/>
    <property type="project" value="UniProtKB-SubCell"/>
</dbReference>
<evidence type="ECO:0000256" key="4">
    <source>
        <dbReference type="SAM" id="Coils"/>
    </source>
</evidence>
<keyword evidence="2" id="KW-0227">DNA damage</keyword>
<evidence type="ECO:0000256" key="3">
    <source>
        <dbReference type="ARBA" id="ARBA00023242"/>
    </source>
</evidence>
<name>A0A2P5EL60_TREOI</name>
<dbReference type="OrthoDB" id="5801062at2759"/>
<dbReference type="STRING" id="63057.A0A2P5EL60"/>
<dbReference type="EMBL" id="JXTC01000135">
    <property type="protein sequence ID" value="PON86274.1"/>
    <property type="molecule type" value="Genomic_DNA"/>
</dbReference>
<dbReference type="GO" id="GO:0003684">
    <property type="term" value="F:damaged DNA binding"/>
    <property type="evidence" value="ECO:0007669"/>
    <property type="project" value="TreeGrafter"/>
</dbReference>
<gene>
    <name evidence="7" type="ORF">TorRG33x02_179930</name>
</gene>
<reference evidence="8" key="1">
    <citation type="submission" date="2016-06" db="EMBL/GenBank/DDBJ databases">
        <title>Parallel loss of symbiosis genes in relatives of nitrogen-fixing non-legume Parasponia.</title>
        <authorList>
            <person name="Van Velzen R."/>
            <person name="Holmer R."/>
            <person name="Bu F."/>
            <person name="Rutten L."/>
            <person name="Van Zeijl A."/>
            <person name="Liu W."/>
            <person name="Santuari L."/>
            <person name="Cao Q."/>
            <person name="Sharma T."/>
            <person name="Shen D."/>
            <person name="Roswanjaya Y."/>
            <person name="Wardhani T."/>
            <person name="Kalhor M.S."/>
            <person name="Jansen J."/>
            <person name="Van den Hoogen J."/>
            <person name="Gungor B."/>
            <person name="Hartog M."/>
            <person name="Hontelez J."/>
            <person name="Verver J."/>
            <person name="Yang W.-C."/>
            <person name="Schijlen E."/>
            <person name="Repin R."/>
            <person name="Schilthuizen M."/>
            <person name="Schranz E."/>
            <person name="Heidstra R."/>
            <person name="Miyata K."/>
            <person name="Fedorova E."/>
            <person name="Kohlen W."/>
            <person name="Bisseling T."/>
            <person name="Smit S."/>
            <person name="Geurts R."/>
        </authorList>
    </citation>
    <scope>NUCLEOTIDE SEQUENCE [LARGE SCALE GENOMIC DNA]</scope>
    <source>
        <strain evidence="8">cv. RG33-2</strain>
    </source>
</reference>
<feature type="region of interest" description="Disordered" evidence="5">
    <location>
        <begin position="522"/>
        <end position="548"/>
    </location>
</feature>
<feature type="compositionally biased region" description="Basic and acidic residues" evidence="5">
    <location>
        <begin position="522"/>
        <end position="540"/>
    </location>
</feature>
<feature type="domain" description="DNA endonuclease activator Ctp1 C-terminal" evidence="6">
    <location>
        <begin position="610"/>
        <end position="645"/>
    </location>
</feature>
<evidence type="ECO:0000313" key="7">
    <source>
        <dbReference type="EMBL" id="PON86274.1"/>
    </source>
</evidence>
<comment type="subcellular location">
    <subcellularLocation>
        <location evidence="1">Nucleus</location>
    </subcellularLocation>
</comment>
<dbReference type="Proteomes" id="UP000237000">
    <property type="component" value="Unassembled WGS sequence"/>
</dbReference>
<dbReference type="InParanoid" id="A0A2P5EL60"/>
<proteinExistence type="predicted"/>
<evidence type="ECO:0000256" key="5">
    <source>
        <dbReference type="SAM" id="MobiDB-lite"/>
    </source>
</evidence>
<dbReference type="FunCoup" id="A0A2P5EL60">
    <property type="interactions" value="27"/>
</dbReference>
<sequence>MEDHLQNSPKMGSPTDNDDVKYVSGLSTILVATIQEAKDRISQIEYIFCSQLFPNFQSKSKLLQKIYSEARRAADVEWKEKENELLLQIERLKTEMQRMVEENRSLKLEKERSNKEEGDKMSVLIARLESQQLKVDELELHLRQKSKEVDEGMKLQNKLVQVIQSKSSEIVNKGKQLKEQEEKTNVILVEMGHLEKKIDELQVELRQKTEEVAKGNELRENLFKKTESKDLEIMNYEQQLQDQEKEKKILIAKLKHLEENFCEFQKELGAQAEEVEGKRANNHLRQEMYLNGSEMLKQLEDCEKEKKLLLEKINDLEEEVNELQVDPRGRTSEMTKGMDLYQKSLEQIESKTSELLAEKKKRRDVIDAYKRLKSQYNFLCAKFGVTRESMLTQHKVQDEPDSLRHNQNEITSPDLEDKNEYTSVTACDTNKVWNEITVDNGFEDVKGETPPQSASSLSPIRTFPLAPKCPSAVKSAQVVGRKRPASCWRETRSHQGQNGPDPHDDFLDTPLENIRGNINKSMREELHDPPEPVSRDKNVDSSDDETQDVTADLIPQKHQTPVPNTGDKGFKFVEPVRKKAERENLKGVECKQCKKFYDAVLCADDGKDSDNTKHNLRCEHHDGVSRHRYRYVPPMTPEGFWNIGFESEM</sequence>
<evidence type="ECO:0000256" key="1">
    <source>
        <dbReference type="ARBA" id="ARBA00004123"/>
    </source>
</evidence>
<keyword evidence="3" id="KW-0539">Nucleus</keyword>
<dbReference type="AlphaFoldDB" id="A0A2P5EL60"/>
<keyword evidence="4" id="KW-0175">Coiled coil</keyword>
<evidence type="ECO:0000256" key="2">
    <source>
        <dbReference type="ARBA" id="ARBA00022763"/>
    </source>
</evidence>
<keyword evidence="8" id="KW-1185">Reference proteome</keyword>